<organism evidence="3 4">
    <name type="scientific">Mortierella alpina</name>
    <name type="common">Oleaginous fungus</name>
    <name type="synonym">Mortierella renispora</name>
    <dbReference type="NCBI Taxonomy" id="64518"/>
    <lineage>
        <taxon>Eukaryota</taxon>
        <taxon>Fungi</taxon>
        <taxon>Fungi incertae sedis</taxon>
        <taxon>Mucoromycota</taxon>
        <taxon>Mortierellomycotina</taxon>
        <taxon>Mortierellomycetes</taxon>
        <taxon>Mortierellales</taxon>
        <taxon>Mortierellaceae</taxon>
        <taxon>Mortierella</taxon>
    </lineage>
</organism>
<dbReference type="PROSITE" id="PS51465">
    <property type="entry name" value="KAZAL_2"/>
    <property type="match status" value="3"/>
</dbReference>
<dbReference type="InterPro" id="IPR036058">
    <property type="entry name" value="Kazal_dom_sf"/>
</dbReference>
<dbReference type="Gene3D" id="3.30.60.30">
    <property type="match status" value="3"/>
</dbReference>
<keyword evidence="1" id="KW-0732">Signal</keyword>
<feature type="domain" description="Kazal-like" evidence="2">
    <location>
        <begin position="140"/>
        <end position="196"/>
    </location>
</feature>
<comment type="caution">
    <text evidence="3">The sequence shown here is derived from an EMBL/GenBank/DDBJ whole genome shotgun (WGS) entry which is preliminary data.</text>
</comment>
<dbReference type="EMBL" id="JAIFTL010000661">
    <property type="protein sequence ID" value="KAG9319092.1"/>
    <property type="molecule type" value="Genomic_DNA"/>
</dbReference>
<feature type="domain" description="Kazal-like" evidence="2">
    <location>
        <begin position="82"/>
        <end position="139"/>
    </location>
</feature>
<name>A0A9P7ZYP7_MORAP</name>
<dbReference type="InterPro" id="IPR002350">
    <property type="entry name" value="Kazal_dom"/>
</dbReference>
<proteinExistence type="predicted"/>
<evidence type="ECO:0000256" key="1">
    <source>
        <dbReference type="SAM" id="SignalP"/>
    </source>
</evidence>
<dbReference type="Proteomes" id="UP000717515">
    <property type="component" value="Unassembled WGS sequence"/>
</dbReference>
<reference evidence="3" key="1">
    <citation type="submission" date="2021-07" db="EMBL/GenBank/DDBJ databases">
        <title>Draft genome of Mortierella alpina, strain LL118, isolated from an aspen leaf litter sample.</title>
        <authorList>
            <person name="Yang S."/>
            <person name="Vinatzer B.A."/>
        </authorList>
    </citation>
    <scope>NUCLEOTIDE SEQUENCE</scope>
    <source>
        <strain evidence="3">LL118</strain>
    </source>
</reference>
<dbReference type="SUPFAM" id="SSF100895">
    <property type="entry name" value="Kazal-type serine protease inhibitors"/>
    <property type="match status" value="2"/>
</dbReference>
<evidence type="ECO:0000313" key="4">
    <source>
        <dbReference type="Proteomes" id="UP000717515"/>
    </source>
</evidence>
<feature type="signal peptide" evidence="1">
    <location>
        <begin position="1"/>
        <end position="22"/>
    </location>
</feature>
<feature type="domain" description="Kazal-like" evidence="2">
    <location>
        <begin position="26"/>
        <end position="81"/>
    </location>
</feature>
<sequence>MQFSAIISLTVIASMAILSAMANPVPATVPSCLKPCNKMYAPVCGKLKNGETKTFGSSCTFDVWKCENPTSGAVFVANGECAKPTLVCNKACTKIYKPVCAKLQSGKTQTFANDCLLKVFNCENPMEKAKIVSNAVCPAAPAPVCQKVCPYNYTPVCVKLQSGKSKTFPNDCTLGVFKCENPAQTVEVVGQNACENL</sequence>
<protein>
    <recommendedName>
        <fullName evidence="2">Kazal-like domain-containing protein</fullName>
    </recommendedName>
</protein>
<dbReference type="Pfam" id="PF07648">
    <property type="entry name" value="Kazal_2"/>
    <property type="match status" value="2"/>
</dbReference>
<accession>A0A9P7ZYP7</accession>
<evidence type="ECO:0000259" key="2">
    <source>
        <dbReference type="PROSITE" id="PS51465"/>
    </source>
</evidence>
<evidence type="ECO:0000313" key="3">
    <source>
        <dbReference type="EMBL" id="KAG9319092.1"/>
    </source>
</evidence>
<gene>
    <name evidence="3" type="ORF">KVV02_003310</name>
</gene>
<feature type="chain" id="PRO_5040469219" description="Kazal-like domain-containing protein" evidence="1">
    <location>
        <begin position="23"/>
        <end position="197"/>
    </location>
</feature>
<dbReference type="AlphaFoldDB" id="A0A9P7ZYP7"/>